<feature type="domain" description="HTH marR-type" evidence="1">
    <location>
        <begin position="15"/>
        <end position="145"/>
    </location>
</feature>
<evidence type="ECO:0000313" key="2">
    <source>
        <dbReference type="EMBL" id="RBW58380.1"/>
    </source>
</evidence>
<dbReference type="EMBL" id="QOCE01000015">
    <property type="protein sequence ID" value="RBW58380.1"/>
    <property type="molecule type" value="Genomic_DNA"/>
</dbReference>
<dbReference type="SMART" id="SM00347">
    <property type="entry name" value="HTH_MARR"/>
    <property type="match status" value="1"/>
</dbReference>
<dbReference type="RefSeq" id="WP_113822708.1">
    <property type="nucleotide sequence ID" value="NZ_QOCE01000015.1"/>
</dbReference>
<dbReference type="Gene3D" id="1.10.10.10">
    <property type="entry name" value="Winged helix-like DNA-binding domain superfamily/Winged helix DNA-binding domain"/>
    <property type="match status" value="1"/>
</dbReference>
<organism evidence="2 3">
    <name type="scientific">Phaeobacter gallaeciensis</name>
    <dbReference type="NCBI Taxonomy" id="60890"/>
    <lineage>
        <taxon>Bacteria</taxon>
        <taxon>Pseudomonadati</taxon>
        <taxon>Pseudomonadota</taxon>
        <taxon>Alphaproteobacteria</taxon>
        <taxon>Rhodobacterales</taxon>
        <taxon>Roseobacteraceae</taxon>
        <taxon>Phaeobacter</taxon>
    </lineage>
</organism>
<dbReference type="InterPro" id="IPR036388">
    <property type="entry name" value="WH-like_DNA-bd_sf"/>
</dbReference>
<dbReference type="OrthoDB" id="9814496at2"/>
<reference evidence="2 3" key="1">
    <citation type="submission" date="2018-07" db="EMBL/GenBank/DDBJ databases">
        <title>Modular assembly of carbohydrate-degrading microbial communities in the ocean.</title>
        <authorList>
            <person name="Enke T.N."/>
            <person name="Datta M.S."/>
            <person name="Schwartzman J.A."/>
            <person name="Cermak N."/>
            <person name="Schmitz D.A."/>
            <person name="Barrere J."/>
            <person name="Cordero O.X."/>
        </authorList>
    </citation>
    <scope>NUCLEOTIDE SEQUENCE [LARGE SCALE GENOMIC DNA]</scope>
    <source>
        <strain evidence="2 3">C3M10</strain>
    </source>
</reference>
<accession>A0A366X2X9</accession>
<dbReference type="PROSITE" id="PS50995">
    <property type="entry name" value="HTH_MARR_2"/>
    <property type="match status" value="1"/>
</dbReference>
<comment type="caution">
    <text evidence="2">The sequence shown here is derived from an EMBL/GenBank/DDBJ whole genome shotgun (WGS) entry which is preliminary data.</text>
</comment>
<dbReference type="Proteomes" id="UP000252706">
    <property type="component" value="Unassembled WGS sequence"/>
</dbReference>
<dbReference type="GO" id="GO:0003700">
    <property type="term" value="F:DNA-binding transcription factor activity"/>
    <property type="evidence" value="ECO:0007669"/>
    <property type="project" value="InterPro"/>
</dbReference>
<evidence type="ECO:0000259" key="1">
    <source>
        <dbReference type="PROSITE" id="PS50995"/>
    </source>
</evidence>
<evidence type="ECO:0000313" key="3">
    <source>
        <dbReference type="Proteomes" id="UP000252706"/>
    </source>
</evidence>
<name>A0A366X2X9_9RHOB</name>
<dbReference type="AlphaFoldDB" id="A0A366X2X9"/>
<sequence length="145" mass="16067">MTDAAEQNENAYQLDDQVGYLLRLASQRHATIFQSRTLNGLTPTQFGALLRISEQGQCSQNHLGRLAAMDVATIKGVVDRLRQKGLTLAESDPNDKRRTLISLSPEGEEMVRQMAEVGHAITAETLKPLTAAEQRNLIKILRKIS</sequence>
<gene>
    <name evidence="2" type="ORF">DS909_06785</name>
</gene>
<dbReference type="InterPro" id="IPR036390">
    <property type="entry name" value="WH_DNA-bd_sf"/>
</dbReference>
<proteinExistence type="predicted"/>
<dbReference type="GO" id="GO:0006950">
    <property type="term" value="P:response to stress"/>
    <property type="evidence" value="ECO:0007669"/>
    <property type="project" value="TreeGrafter"/>
</dbReference>
<protein>
    <submittedName>
        <fullName evidence="2">MarR family transcriptional regulator</fullName>
    </submittedName>
</protein>
<dbReference type="InterPro" id="IPR000835">
    <property type="entry name" value="HTH_MarR-typ"/>
</dbReference>
<dbReference type="InterPro" id="IPR039422">
    <property type="entry name" value="MarR/SlyA-like"/>
</dbReference>
<dbReference type="SUPFAM" id="SSF46785">
    <property type="entry name" value="Winged helix' DNA-binding domain"/>
    <property type="match status" value="1"/>
</dbReference>
<dbReference type="PANTHER" id="PTHR33164">
    <property type="entry name" value="TRANSCRIPTIONAL REGULATOR, MARR FAMILY"/>
    <property type="match status" value="1"/>
</dbReference>
<dbReference type="PANTHER" id="PTHR33164:SF95">
    <property type="entry name" value="TRANSCRIPTIONAL REGULATOR"/>
    <property type="match status" value="1"/>
</dbReference>
<dbReference type="Pfam" id="PF01047">
    <property type="entry name" value="MarR"/>
    <property type="match status" value="1"/>
</dbReference>